<dbReference type="HAMAP" id="MF_00528">
    <property type="entry name" value="Maf"/>
    <property type="match status" value="1"/>
</dbReference>
<dbReference type="PANTHER" id="PTHR43213">
    <property type="entry name" value="BIFUNCTIONAL DTTP/UTP PYROPHOSPHATASE/METHYLTRANSFERASE PROTEIN-RELATED"/>
    <property type="match status" value="1"/>
</dbReference>
<feature type="active site" description="Proton acceptor" evidence="2">
    <location>
        <position position="69"/>
    </location>
</feature>
<dbReference type="InterPro" id="IPR003697">
    <property type="entry name" value="Maf-like"/>
</dbReference>
<accession>A0A1G2KU87</accession>
<comment type="caution">
    <text evidence="3">The sequence shown here is derived from an EMBL/GenBank/DDBJ whole genome shotgun (WGS) entry which is preliminary data.</text>
</comment>
<dbReference type="PANTHER" id="PTHR43213:SF4">
    <property type="entry name" value="7-METHYL-GTP PYROPHOSPHATASE"/>
    <property type="match status" value="1"/>
</dbReference>
<evidence type="ECO:0000313" key="3">
    <source>
        <dbReference type="EMBL" id="OHA03025.1"/>
    </source>
</evidence>
<dbReference type="Gene3D" id="3.90.950.10">
    <property type="match status" value="1"/>
</dbReference>
<dbReference type="GO" id="GO:0009117">
    <property type="term" value="P:nucleotide metabolic process"/>
    <property type="evidence" value="ECO:0007669"/>
    <property type="project" value="UniProtKB-KW"/>
</dbReference>
<dbReference type="PIRSF" id="PIRSF006305">
    <property type="entry name" value="Maf"/>
    <property type="match status" value="1"/>
</dbReference>
<dbReference type="Pfam" id="PF02545">
    <property type="entry name" value="Maf"/>
    <property type="match status" value="1"/>
</dbReference>
<evidence type="ECO:0000313" key="4">
    <source>
        <dbReference type="Proteomes" id="UP000177811"/>
    </source>
</evidence>
<comment type="subcellular location">
    <subcellularLocation>
        <location evidence="2">Cytoplasm</location>
    </subcellularLocation>
</comment>
<comment type="cofactor">
    <cofactor evidence="2">
        <name>a divalent metal cation</name>
        <dbReference type="ChEBI" id="CHEBI:60240"/>
    </cofactor>
</comment>
<organism evidence="3 4">
    <name type="scientific">Candidatus Sungbacteria bacterium RIFCSPHIGHO2_02_FULL_51_29</name>
    <dbReference type="NCBI Taxonomy" id="1802273"/>
    <lineage>
        <taxon>Bacteria</taxon>
        <taxon>Candidatus Sungiibacteriota</taxon>
    </lineage>
</organism>
<comment type="catalytic activity">
    <reaction evidence="2">
        <text>a 2'-deoxyribonucleoside 5'-triphosphate + H2O = a 2'-deoxyribonucleoside 5'-phosphate + diphosphate + H(+)</text>
        <dbReference type="Rhea" id="RHEA:44644"/>
        <dbReference type="ChEBI" id="CHEBI:15377"/>
        <dbReference type="ChEBI" id="CHEBI:15378"/>
        <dbReference type="ChEBI" id="CHEBI:33019"/>
        <dbReference type="ChEBI" id="CHEBI:61560"/>
        <dbReference type="ChEBI" id="CHEBI:65317"/>
        <dbReference type="EC" id="3.6.1.9"/>
    </reaction>
</comment>
<name>A0A1G2KU87_9BACT</name>
<sequence length="191" mass="21201">MNIILGSQSRGRREVLEKMGIRFEVMPSDIDEKTIRHEDPATLTLMLARAKTAALLPRITKPALLICSDQVVVFDGAIREKPENREEALMFLRGYSPSGCVETVTAVVVTNTATGHSEEGVDVARIWFRAIPTDIIVKYIDTGEAYIHGGGFDHEHELLAPFVVRIDGEPESITGLPRNMTKELLARCSDR</sequence>
<reference evidence="3 4" key="1">
    <citation type="journal article" date="2016" name="Nat. Commun.">
        <title>Thousands of microbial genomes shed light on interconnected biogeochemical processes in an aquifer system.</title>
        <authorList>
            <person name="Anantharaman K."/>
            <person name="Brown C.T."/>
            <person name="Hug L.A."/>
            <person name="Sharon I."/>
            <person name="Castelle C.J."/>
            <person name="Probst A.J."/>
            <person name="Thomas B.C."/>
            <person name="Singh A."/>
            <person name="Wilkins M.J."/>
            <person name="Karaoz U."/>
            <person name="Brodie E.L."/>
            <person name="Williams K.H."/>
            <person name="Hubbard S.S."/>
            <person name="Banfield J.F."/>
        </authorList>
    </citation>
    <scope>NUCLEOTIDE SEQUENCE [LARGE SCALE GENOMIC DNA]</scope>
</reference>
<dbReference type="GO" id="GO:0047429">
    <property type="term" value="F:nucleoside triphosphate diphosphatase activity"/>
    <property type="evidence" value="ECO:0007669"/>
    <property type="project" value="UniProtKB-EC"/>
</dbReference>
<proteinExistence type="inferred from homology"/>
<dbReference type="AlphaFoldDB" id="A0A1G2KU87"/>
<gene>
    <name evidence="3" type="ORF">A3C16_02780</name>
</gene>
<dbReference type="NCBIfam" id="TIGR00172">
    <property type="entry name" value="maf"/>
    <property type="match status" value="1"/>
</dbReference>
<dbReference type="EMBL" id="MHQL01000022">
    <property type="protein sequence ID" value="OHA03025.1"/>
    <property type="molecule type" value="Genomic_DNA"/>
</dbReference>
<comment type="function">
    <text evidence="2">Nucleoside triphosphate pyrophosphatase. May have a dual role in cell division arrest and in preventing the incorporation of modified nucleotides into cellular nucleic acids.</text>
</comment>
<dbReference type="SUPFAM" id="SSF52972">
    <property type="entry name" value="ITPase-like"/>
    <property type="match status" value="1"/>
</dbReference>
<protein>
    <recommendedName>
        <fullName evidence="2">Nucleoside triphosphate pyrophosphatase</fullName>
        <ecNumber evidence="2">3.6.1.9</ecNumber>
    </recommendedName>
    <alternativeName>
        <fullName evidence="2">Nucleotide pyrophosphatase</fullName>
        <shortName evidence="2">Nucleotide PPase</shortName>
    </alternativeName>
</protein>
<comment type="catalytic activity">
    <reaction evidence="2">
        <text>a ribonucleoside 5'-triphosphate + H2O = a ribonucleoside 5'-phosphate + diphosphate + H(+)</text>
        <dbReference type="Rhea" id="RHEA:23996"/>
        <dbReference type="ChEBI" id="CHEBI:15377"/>
        <dbReference type="ChEBI" id="CHEBI:15378"/>
        <dbReference type="ChEBI" id="CHEBI:33019"/>
        <dbReference type="ChEBI" id="CHEBI:58043"/>
        <dbReference type="ChEBI" id="CHEBI:61557"/>
        <dbReference type="EC" id="3.6.1.9"/>
    </reaction>
</comment>
<dbReference type="Proteomes" id="UP000177811">
    <property type="component" value="Unassembled WGS sequence"/>
</dbReference>
<dbReference type="GO" id="GO:0005737">
    <property type="term" value="C:cytoplasm"/>
    <property type="evidence" value="ECO:0007669"/>
    <property type="project" value="UniProtKB-SubCell"/>
</dbReference>
<comment type="similarity">
    <text evidence="2">Belongs to the Maf family.</text>
</comment>
<dbReference type="InterPro" id="IPR029001">
    <property type="entry name" value="ITPase-like_fam"/>
</dbReference>
<evidence type="ECO:0000256" key="1">
    <source>
        <dbReference type="ARBA" id="ARBA00022801"/>
    </source>
</evidence>
<keyword evidence="2" id="KW-0963">Cytoplasm</keyword>
<keyword evidence="2" id="KW-0546">Nucleotide metabolism</keyword>
<dbReference type="EC" id="3.6.1.9" evidence="2"/>
<evidence type="ECO:0000256" key="2">
    <source>
        <dbReference type="HAMAP-Rule" id="MF_00528"/>
    </source>
</evidence>
<keyword evidence="1 2" id="KW-0378">Hydrolase</keyword>
<comment type="caution">
    <text evidence="2">Lacks conserved residue(s) required for the propagation of feature annotation.</text>
</comment>